<dbReference type="Proteomes" id="UP000565078">
    <property type="component" value="Unassembled WGS sequence"/>
</dbReference>
<evidence type="ECO:0000259" key="7">
    <source>
        <dbReference type="Pfam" id="PF00482"/>
    </source>
</evidence>
<gene>
    <name evidence="8" type="ORF">HA254_00290</name>
</gene>
<comment type="subcellular location">
    <subcellularLocation>
        <location evidence="1">Cell membrane</location>
        <topology evidence="1">Multi-pass membrane protein</topology>
    </subcellularLocation>
</comment>
<dbReference type="PANTHER" id="PTHR35402:SF1">
    <property type="entry name" value="TYPE II SECRETION SYSTEM PROTEIN GSPF DOMAIN-CONTAINING PROTEIN"/>
    <property type="match status" value="1"/>
</dbReference>
<name>A0A7J4IXW2_9ARCH</name>
<keyword evidence="3 6" id="KW-0812">Transmembrane</keyword>
<dbReference type="PANTHER" id="PTHR35402">
    <property type="entry name" value="INTEGRAL MEMBRANE PROTEIN-RELATED"/>
    <property type="match status" value="1"/>
</dbReference>
<keyword evidence="2" id="KW-1003">Cell membrane</keyword>
<evidence type="ECO:0000313" key="9">
    <source>
        <dbReference type="Proteomes" id="UP000565078"/>
    </source>
</evidence>
<evidence type="ECO:0000256" key="4">
    <source>
        <dbReference type="ARBA" id="ARBA00022989"/>
    </source>
</evidence>
<feature type="domain" description="Type II secretion system protein GspF" evidence="7">
    <location>
        <begin position="127"/>
        <end position="250"/>
    </location>
</feature>
<accession>A0A7J4IXW2</accession>
<evidence type="ECO:0000313" key="8">
    <source>
        <dbReference type="EMBL" id="HIH09089.1"/>
    </source>
</evidence>
<dbReference type="EMBL" id="DUGC01000004">
    <property type="protein sequence ID" value="HIH09089.1"/>
    <property type="molecule type" value="Genomic_DNA"/>
</dbReference>
<keyword evidence="4 6" id="KW-1133">Transmembrane helix</keyword>
<keyword evidence="5 6" id="KW-0472">Membrane</keyword>
<feature type="transmembrane region" description="Helical" evidence="6">
    <location>
        <begin position="268"/>
        <end position="287"/>
    </location>
</feature>
<evidence type="ECO:0000256" key="5">
    <source>
        <dbReference type="ARBA" id="ARBA00023136"/>
    </source>
</evidence>
<evidence type="ECO:0000256" key="2">
    <source>
        <dbReference type="ARBA" id="ARBA00022475"/>
    </source>
</evidence>
<dbReference type="AlphaFoldDB" id="A0A7J4IXW2"/>
<sequence length="297" mass="32774">MISDFKFPFCPLPSGKIIRFAGRFRGMGSKVARIMPNLAEKLRQSELGISPEDYGAVTVVMATAYFVFGTFVAFAFLQKLAPKEALLFSPIAGLMLSALIVVQYVAFPAILLKKKVREVERNLVFALRTILVEIKAGVTLFDSINIVAEGDNGQVSKELKKAVEKIETGAFQNEALDELAENNPSIHFRRAIWQLVNGLKAGSDVSIVMQALVEGLTREKENQVRKYGNSLKLLSLLYMMLGAIIPALGLTFLIILSTFPQIAVDETMFWGMLGFIVLGQFMYLGIIKSSRPTLIGD</sequence>
<dbReference type="InterPro" id="IPR056569">
    <property type="entry name" value="ArlJ-like"/>
</dbReference>
<comment type="caution">
    <text evidence="8">The sequence shown here is derived from an EMBL/GenBank/DDBJ whole genome shotgun (WGS) entry which is preliminary data.</text>
</comment>
<feature type="transmembrane region" description="Helical" evidence="6">
    <location>
        <begin position="88"/>
        <end position="112"/>
    </location>
</feature>
<reference evidence="9" key="1">
    <citation type="journal article" date="2020" name="bioRxiv">
        <title>A rank-normalized archaeal taxonomy based on genome phylogeny resolves widespread incomplete and uneven classifications.</title>
        <authorList>
            <person name="Rinke C."/>
            <person name="Chuvochina M."/>
            <person name="Mussig A.J."/>
            <person name="Chaumeil P.-A."/>
            <person name="Waite D.W."/>
            <person name="Whitman W.B."/>
            <person name="Parks D.H."/>
            <person name="Hugenholtz P."/>
        </authorList>
    </citation>
    <scope>NUCLEOTIDE SEQUENCE [LARGE SCALE GENOMIC DNA]</scope>
</reference>
<dbReference type="Pfam" id="PF00482">
    <property type="entry name" value="T2SSF"/>
    <property type="match status" value="1"/>
</dbReference>
<feature type="transmembrane region" description="Helical" evidence="6">
    <location>
        <begin position="233"/>
        <end position="256"/>
    </location>
</feature>
<feature type="transmembrane region" description="Helical" evidence="6">
    <location>
        <begin position="54"/>
        <end position="76"/>
    </location>
</feature>
<evidence type="ECO:0000256" key="1">
    <source>
        <dbReference type="ARBA" id="ARBA00004651"/>
    </source>
</evidence>
<evidence type="ECO:0000256" key="6">
    <source>
        <dbReference type="SAM" id="Phobius"/>
    </source>
</evidence>
<dbReference type="InterPro" id="IPR018076">
    <property type="entry name" value="T2SS_GspF_dom"/>
</dbReference>
<proteinExistence type="predicted"/>
<protein>
    <submittedName>
        <fullName evidence="8">Type II secretion system F family protein</fullName>
    </submittedName>
</protein>
<organism evidence="8 9">
    <name type="scientific">Candidatus Iainarchaeum sp</name>
    <dbReference type="NCBI Taxonomy" id="3101447"/>
    <lineage>
        <taxon>Archaea</taxon>
        <taxon>Candidatus Iainarchaeota</taxon>
        <taxon>Candidatus Iainarchaeia</taxon>
        <taxon>Candidatus Iainarchaeales</taxon>
        <taxon>Candidatus Iainarchaeaceae</taxon>
        <taxon>Candidatus Iainarchaeum</taxon>
    </lineage>
</organism>
<evidence type="ECO:0000256" key="3">
    <source>
        <dbReference type="ARBA" id="ARBA00022692"/>
    </source>
</evidence>
<dbReference type="GO" id="GO:0005886">
    <property type="term" value="C:plasma membrane"/>
    <property type="evidence" value="ECO:0007669"/>
    <property type="project" value="UniProtKB-SubCell"/>
</dbReference>